<comment type="caution">
    <text evidence="1">The sequence shown here is derived from an EMBL/GenBank/DDBJ whole genome shotgun (WGS) entry which is preliminary data.</text>
</comment>
<evidence type="ECO:0000313" key="1">
    <source>
        <dbReference type="EMBL" id="KAI0037073.1"/>
    </source>
</evidence>
<reference evidence="1" key="2">
    <citation type="journal article" date="2022" name="New Phytol.">
        <title>Evolutionary transition to the ectomycorrhizal habit in the genomes of a hyperdiverse lineage of mushroom-forming fungi.</title>
        <authorList>
            <person name="Looney B."/>
            <person name="Miyauchi S."/>
            <person name="Morin E."/>
            <person name="Drula E."/>
            <person name="Courty P.E."/>
            <person name="Kohler A."/>
            <person name="Kuo A."/>
            <person name="LaButti K."/>
            <person name="Pangilinan J."/>
            <person name="Lipzen A."/>
            <person name="Riley R."/>
            <person name="Andreopoulos W."/>
            <person name="He G."/>
            <person name="Johnson J."/>
            <person name="Nolan M."/>
            <person name="Tritt A."/>
            <person name="Barry K.W."/>
            <person name="Grigoriev I.V."/>
            <person name="Nagy L.G."/>
            <person name="Hibbett D."/>
            <person name="Henrissat B."/>
            <person name="Matheny P.B."/>
            <person name="Labbe J."/>
            <person name="Martin F.M."/>
        </authorList>
    </citation>
    <scope>NUCLEOTIDE SEQUENCE</scope>
    <source>
        <strain evidence="1">EC-137</strain>
    </source>
</reference>
<gene>
    <name evidence="1" type="ORF">K488DRAFT_81567</name>
</gene>
<protein>
    <submittedName>
        <fullName evidence="1">6-phosphogluconate dehydrogenase</fullName>
    </submittedName>
</protein>
<organism evidence="1 2">
    <name type="scientific">Vararia minispora EC-137</name>
    <dbReference type="NCBI Taxonomy" id="1314806"/>
    <lineage>
        <taxon>Eukaryota</taxon>
        <taxon>Fungi</taxon>
        <taxon>Dikarya</taxon>
        <taxon>Basidiomycota</taxon>
        <taxon>Agaricomycotina</taxon>
        <taxon>Agaricomycetes</taxon>
        <taxon>Russulales</taxon>
        <taxon>Lachnocladiaceae</taxon>
        <taxon>Vararia</taxon>
    </lineage>
</organism>
<reference evidence="1" key="1">
    <citation type="submission" date="2021-02" db="EMBL/GenBank/DDBJ databases">
        <authorList>
            <consortium name="DOE Joint Genome Institute"/>
            <person name="Ahrendt S."/>
            <person name="Looney B.P."/>
            <person name="Miyauchi S."/>
            <person name="Morin E."/>
            <person name="Drula E."/>
            <person name="Courty P.E."/>
            <person name="Chicoki N."/>
            <person name="Fauchery L."/>
            <person name="Kohler A."/>
            <person name="Kuo A."/>
            <person name="Labutti K."/>
            <person name="Pangilinan J."/>
            <person name="Lipzen A."/>
            <person name="Riley R."/>
            <person name="Andreopoulos W."/>
            <person name="He G."/>
            <person name="Johnson J."/>
            <person name="Barry K.W."/>
            <person name="Grigoriev I.V."/>
            <person name="Nagy L."/>
            <person name="Hibbett D."/>
            <person name="Henrissat B."/>
            <person name="Matheny P.B."/>
            <person name="Labbe J."/>
            <person name="Martin F."/>
        </authorList>
    </citation>
    <scope>NUCLEOTIDE SEQUENCE</scope>
    <source>
        <strain evidence="1">EC-137</strain>
    </source>
</reference>
<keyword evidence="2" id="KW-1185">Reference proteome</keyword>
<dbReference type="Proteomes" id="UP000814128">
    <property type="component" value="Unassembled WGS sequence"/>
</dbReference>
<name>A0ACB8QZT9_9AGAM</name>
<evidence type="ECO:0000313" key="2">
    <source>
        <dbReference type="Proteomes" id="UP000814128"/>
    </source>
</evidence>
<sequence>MAVIEAPKSILLVGYGAVGMAYTLILERGGAEVTVVARSNFDAVTEHGLDIYSEKYGEHLGWRPHRVVPCVPDACDRAYDYAIITTKAIPELVNTSASIVLAPLFNKTYTSRFPQPVYVNMQNGLDVERDLYETLEARGLRPRVVGTAVYIGTKTGGKNVLIHSHFDRMSLGMYRYDDYTTAMNTPEEDAILSDLASLLVRGGSTAITVPDIQRVKFTKNFWNVAFSSMSALSRFPLTALFRSRTSDDSSAPPSVKQAALLESHTIPTVRALLMELVALGHAIGWPDDLEKGVSAQFVENTIENTAALHQKPGNGLVASMLVDVLEGRPIEVEAIFGSVVRLARKYGVETPRLDMLYGILLVVQNQMLRKTEGSL</sequence>
<proteinExistence type="predicted"/>
<accession>A0ACB8QZT9</accession>
<dbReference type="EMBL" id="MU273466">
    <property type="protein sequence ID" value="KAI0037073.1"/>
    <property type="molecule type" value="Genomic_DNA"/>
</dbReference>